<evidence type="ECO:0000313" key="4">
    <source>
        <dbReference type="Proteomes" id="UP001152523"/>
    </source>
</evidence>
<feature type="compositionally biased region" description="Pro residues" evidence="1">
    <location>
        <begin position="263"/>
        <end position="273"/>
    </location>
</feature>
<evidence type="ECO:0000313" key="3">
    <source>
        <dbReference type="EMBL" id="CAH9134144.1"/>
    </source>
</evidence>
<keyword evidence="4" id="KW-1185">Reference proteome</keyword>
<dbReference type="InterPro" id="IPR008480">
    <property type="entry name" value="DUF761_pln"/>
</dbReference>
<dbReference type="PANTHER" id="PTHR34059">
    <property type="entry name" value="EXPRESSED PROTEIN"/>
    <property type="match status" value="1"/>
</dbReference>
<keyword evidence="2" id="KW-0472">Membrane</keyword>
<name>A0AAV0FF37_9ASTE</name>
<sequence length="394" mass="44404">MADSSDVPPKQTTDDQTSKYYKHFMFKPIVVVVFLVFLHLFPSQAPEFLNQTLGIKIWEVLQLICVGIAVSYGLFSCKTDETDKENDGSTATKTTLDNAHSYVSGLLQVSSVFDDDEEESEGASVVFDEKIDRSNKIIDQAWRNQYHRGQPRVVMAVNDKAARISEKPLLLPVRSLKSRVEEEEDEILQETNDGEKMKSRTLPWRSRSAGRTMEGPEFNKQPEQTRSFRSQSLTRSSSPSPNKLKPSPPQSTDEEIARKKKIPPPPPPPPPPKSSSMKSNSTEVKKEEPPRRSYSVRKTQEIYVNNEEIAEEEEQEAVVSSRIEEDDHGVGENCGDDNNNSDTDNSGDEEAPDVDKKADEFIARFREQIRLQRIDSIRRSTSAGHGESANKTTL</sequence>
<feature type="transmembrane region" description="Helical" evidence="2">
    <location>
        <begin position="53"/>
        <end position="75"/>
    </location>
</feature>
<reference evidence="3" key="1">
    <citation type="submission" date="2022-07" db="EMBL/GenBank/DDBJ databases">
        <authorList>
            <person name="Macas J."/>
            <person name="Novak P."/>
            <person name="Neumann P."/>
        </authorList>
    </citation>
    <scope>NUCLEOTIDE SEQUENCE</scope>
</reference>
<dbReference type="AlphaFoldDB" id="A0AAV0FF37"/>
<protein>
    <submittedName>
        <fullName evidence="3">Uncharacterized protein</fullName>
    </submittedName>
</protein>
<keyword evidence="2" id="KW-0812">Transmembrane</keyword>
<gene>
    <name evidence="3" type="ORF">CEPIT_LOCUS33485</name>
</gene>
<dbReference type="Pfam" id="PF05553">
    <property type="entry name" value="DUF761"/>
    <property type="match status" value="1"/>
</dbReference>
<feature type="compositionally biased region" description="Low complexity" evidence="1">
    <location>
        <begin position="224"/>
        <end position="245"/>
    </location>
</feature>
<feature type="region of interest" description="Disordered" evidence="1">
    <location>
        <begin position="178"/>
        <end position="359"/>
    </location>
</feature>
<keyword evidence="2" id="KW-1133">Transmembrane helix</keyword>
<feature type="region of interest" description="Disordered" evidence="1">
    <location>
        <begin position="373"/>
        <end position="394"/>
    </location>
</feature>
<dbReference type="PANTHER" id="PTHR34059:SF1">
    <property type="entry name" value="EXPRESSED PROTEIN"/>
    <property type="match status" value="1"/>
</dbReference>
<comment type="caution">
    <text evidence="3">The sequence shown here is derived from an EMBL/GenBank/DDBJ whole genome shotgun (WGS) entry which is preliminary data.</text>
</comment>
<dbReference type="Proteomes" id="UP001152523">
    <property type="component" value="Unassembled WGS sequence"/>
</dbReference>
<feature type="transmembrane region" description="Helical" evidence="2">
    <location>
        <begin position="20"/>
        <end position="41"/>
    </location>
</feature>
<evidence type="ECO:0000256" key="2">
    <source>
        <dbReference type="SAM" id="Phobius"/>
    </source>
</evidence>
<organism evidence="3 4">
    <name type="scientific">Cuscuta epithymum</name>
    <dbReference type="NCBI Taxonomy" id="186058"/>
    <lineage>
        <taxon>Eukaryota</taxon>
        <taxon>Viridiplantae</taxon>
        <taxon>Streptophyta</taxon>
        <taxon>Embryophyta</taxon>
        <taxon>Tracheophyta</taxon>
        <taxon>Spermatophyta</taxon>
        <taxon>Magnoliopsida</taxon>
        <taxon>eudicotyledons</taxon>
        <taxon>Gunneridae</taxon>
        <taxon>Pentapetalae</taxon>
        <taxon>asterids</taxon>
        <taxon>lamiids</taxon>
        <taxon>Solanales</taxon>
        <taxon>Convolvulaceae</taxon>
        <taxon>Cuscuteae</taxon>
        <taxon>Cuscuta</taxon>
        <taxon>Cuscuta subgen. Cuscuta</taxon>
    </lineage>
</organism>
<accession>A0AAV0FF37</accession>
<feature type="compositionally biased region" description="Polar residues" evidence="1">
    <location>
        <begin position="379"/>
        <end position="394"/>
    </location>
</feature>
<proteinExistence type="predicted"/>
<dbReference type="EMBL" id="CAMAPF010000980">
    <property type="protein sequence ID" value="CAH9134144.1"/>
    <property type="molecule type" value="Genomic_DNA"/>
</dbReference>
<evidence type="ECO:0000256" key="1">
    <source>
        <dbReference type="SAM" id="MobiDB-lite"/>
    </source>
</evidence>